<comment type="caution">
    <text evidence="2">The sequence shown here is derived from an EMBL/GenBank/DDBJ whole genome shotgun (WGS) entry which is preliminary data.</text>
</comment>
<dbReference type="EMBL" id="JBBPBM010000075">
    <property type="protein sequence ID" value="KAK8512078.1"/>
    <property type="molecule type" value="Genomic_DNA"/>
</dbReference>
<protein>
    <submittedName>
        <fullName evidence="2">Uncharacterized protein</fullName>
    </submittedName>
</protein>
<feature type="compositionally biased region" description="Basic and acidic residues" evidence="1">
    <location>
        <begin position="9"/>
        <end position="23"/>
    </location>
</feature>
<feature type="region of interest" description="Disordered" evidence="1">
    <location>
        <begin position="1"/>
        <end position="23"/>
    </location>
</feature>
<evidence type="ECO:0000256" key="1">
    <source>
        <dbReference type="SAM" id="MobiDB-lite"/>
    </source>
</evidence>
<gene>
    <name evidence="2" type="ORF">V6N12_018559</name>
    <name evidence="3" type="ORF">V6N12_031670</name>
</gene>
<reference evidence="2 4" key="1">
    <citation type="journal article" date="2024" name="G3 (Bethesda)">
        <title>Genome assembly of Hibiscus sabdariffa L. provides insights into metabolisms of medicinal natural products.</title>
        <authorList>
            <person name="Kim T."/>
        </authorList>
    </citation>
    <scope>NUCLEOTIDE SEQUENCE [LARGE SCALE GENOMIC DNA]</scope>
    <source>
        <strain evidence="2">TK-2024</strain>
        <tissue evidence="2">Old leaves</tissue>
    </source>
</reference>
<dbReference type="Proteomes" id="UP001472677">
    <property type="component" value="Unassembled WGS sequence"/>
</dbReference>
<evidence type="ECO:0000313" key="3">
    <source>
        <dbReference type="EMBL" id="KAK8547533.1"/>
    </source>
</evidence>
<keyword evidence="4" id="KW-1185">Reference proteome</keyword>
<evidence type="ECO:0000313" key="4">
    <source>
        <dbReference type="Proteomes" id="UP001472677"/>
    </source>
</evidence>
<name>A0ABR2BYF9_9ROSI</name>
<proteinExistence type="predicted"/>
<organism evidence="2 4">
    <name type="scientific">Hibiscus sabdariffa</name>
    <name type="common">roselle</name>
    <dbReference type="NCBI Taxonomy" id="183260"/>
    <lineage>
        <taxon>Eukaryota</taxon>
        <taxon>Viridiplantae</taxon>
        <taxon>Streptophyta</taxon>
        <taxon>Embryophyta</taxon>
        <taxon>Tracheophyta</taxon>
        <taxon>Spermatophyta</taxon>
        <taxon>Magnoliopsida</taxon>
        <taxon>eudicotyledons</taxon>
        <taxon>Gunneridae</taxon>
        <taxon>Pentapetalae</taxon>
        <taxon>rosids</taxon>
        <taxon>malvids</taxon>
        <taxon>Malvales</taxon>
        <taxon>Malvaceae</taxon>
        <taxon>Malvoideae</taxon>
        <taxon>Hibiscus</taxon>
    </lineage>
</organism>
<dbReference type="EMBL" id="JBBPBM010000022">
    <property type="protein sequence ID" value="KAK8547533.1"/>
    <property type="molecule type" value="Genomic_DNA"/>
</dbReference>
<evidence type="ECO:0000313" key="2">
    <source>
        <dbReference type="EMBL" id="KAK8512078.1"/>
    </source>
</evidence>
<accession>A0ABR2BYF9</accession>
<sequence length="83" mass="9737">MNAVHVRNQKHELTPPRNRDKPVTQKTLCRDLNSSRDFCRGRTRCLCRDIPFVILFKQIVEALAKLKSKHWQLIPTLQQSNQA</sequence>